<evidence type="ECO:0000313" key="2">
    <source>
        <dbReference type="EMBL" id="KZV55074.1"/>
    </source>
</evidence>
<accession>A0A2Z7D625</accession>
<feature type="compositionally biased region" description="Basic and acidic residues" evidence="1">
    <location>
        <begin position="197"/>
        <end position="219"/>
    </location>
</feature>
<feature type="region of interest" description="Disordered" evidence="1">
    <location>
        <begin position="27"/>
        <end position="51"/>
    </location>
</feature>
<reference evidence="2 3" key="1">
    <citation type="journal article" date="2015" name="Proc. Natl. Acad. Sci. U.S.A.">
        <title>The resurrection genome of Boea hygrometrica: A blueprint for survival of dehydration.</title>
        <authorList>
            <person name="Xiao L."/>
            <person name="Yang G."/>
            <person name="Zhang L."/>
            <person name="Yang X."/>
            <person name="Zhao S."/>
            <person name="Ji Z."/>
            <person name="Zhou Q."/>
            <person name="Hu M."/>
            <person name="Wang Y."/>
            <person name="Chen M."/>
            <person name="Xu Y."/>
            <person name="Jin H."/>
            <person name="Xiao X."/>
            <person name="Hu G."/>
            <person name="Bao F."/>
            <person name="Hu Y."/>
            <person name="Wan P."/>
            <person name="Li L."/>
            <person name="Deng X."/>
            <person name="Kuang T."/>
            <person name="Xiang C."/>
            <person name="Zhu J.K."/>
            <person name="Oliver M.J."/>
            <person name="He Y."/>
        </authorList>
    </citation>
    <scope>NUCLEOTIDE SEQUENCE [LARGE SCALE GENOMIC DNA]</scope>
    <source>
        <strain evidence="3">cv. XS01</strain>
    </source>
</reference>
<evidence type="ECO:0000256" key="1">
    <source>
        <dbReference type="SAM" id="MobiDB-lite"/>
    </source>
</evidence>
<feature type="region of interest" description="Disordered" evidence="1">
    <location>
        <begin position="191"/>
        <end position="219"/>
    </location>
</feature>
<protein>
    <submittedName>
        <fullName evidence="2">Uncharacterized protein</fullName>
    </submittedName>
</protein>
<dbReference type="EMBL" id="KQ989018">
    <property type="protein sequence ID" value="KZV55074.1"/>
    <property type="molecule type" value="Genomic_DNA"/>
</dbReference>
<keyword evidence="3" id="KW-1185">Reference proteome</keyword>
<dbReference type="AlphaFoldDB" id="A0A2Z7D625"/>
<name>A0A2Z7D625_9LAMI</name>
<proteinExistence type="predicted"/>
<dbReference type="Proteomes" id="UP000250235">
    <property type="component" value="Unassembled WGS sequence"/>
</dbReference>
<evidence type="ECO:0000313" key="3">
    <source>
        <dbReference type="Proteomes" id="UP000250235"/>
    </source>
</evidence>
<gene>
    <name evidence="2" type="ORF">F511_31670</name>
</gene>
<organism evidence="2 3">
    <name type="scientific">Dorcoceras hygrometricum</name>
    <dbReference type="NCBI Taxonomy" id="472368"/>
    <lineage>
        <taxon>Eukaryota</taxon>
        <taxon>Viridiplantae</taxon>
        <taxon>Streptophyta</taxon>
        <taxon>Embryophyta</taxon>
        <taxon>Tracheophyta</taxon>
        <taxon>Spermatophyta</taxon>
        <taxon>Magnoliopsida</taxon>
        <taxon>eudicotyledons</taxon>
        <taxon>Gunneridae</taxon>
        <taxon>Pentapetalae</taxon>
        <taxon>asterids</taxon>
        <taxon>lamiids</taxon>
        <taxon>Lamiales</taxon>
        <taxon>Gesneriaceae</taxon>
        <taxon>Didymocarpoideae</taxon>
        <taxon>Trichosporeae</taxon>
        <taxon>Loxocarpinae</taxon>
        <taxon>Dorcoceras</taxon>
    </lineage>
</organism>
<sequence length="219" mass="25302">MPLRRDISTSWLATCWKWSKAGASKQLEEQERTAQAKLQTKRGADEEVAPEDQLEDKHKEAAIAGVCREIPTVSMSDYFRTAALLFTERFFPRFLSIPAFVFDDFGGAGFLVSFSVYCYSLEVVERLLEVRVKLLVYEDFWRNLIERSLIFVRFRTSWKWSKAGSSKQLEEQERTAQAKLQTKRGAYAEVAPEDQLEDKNKEAGEEKERALKELMKQPA</sequence>